<evidence type="ECO:0008006" key="3">
    <source>
        <dbReference type="Google" id="ProtNLM"/>
    </source>
</evidence>
<organism evidence="1 2">
    <name type="scientific">Streblomastix strix</name>
    <dbReference type="NCBI Taxonomy" id="222440"/>
    <lineage>
        <taxon>Eukaryota</taxon>
        <taxon>Metamonada</taxon>
        <taxon>Preaxostyla</taxon>
        <taxon>Oxymonadida</taxon>
        <taxon>Streblomastigidae</taxon>
        <taxon>Streblomastix</taxon>
    </lineage>
</organism>
<comment type="caution">
    <text evidence="1">The sequence shown here is derived from an EMBL/GenBank/DDBJ whole genome shotgun (WGS) entry which is preliminary data.</text>
</comment>
<dbReference type="InterPro" id="IPR011009">
    <property type="entry name" value="Kinase-like_dom_sf"/>
</dbReference>
<dbReference type="SUPFAM" id="SSF56112">
    <property type="entry name" value="Protein kinase-like (PK-like)"/>
    <property type="match status" value="1"/>
</dbReference>
<gene>
    <name evidence="1" type="ORF">EZS28_014645</name>
</gene>
<proteinExistence type="predicted"/>
<dbReference type="Proteomes" id="UP000324800">
    <property type="component" value="Unassembled WGS sequence"/>
</dbReference>
<dbReference type="EMBL" id="SNRW01003443">
    <property type="protein sequence ID" value="KAA6389827.1"/>
    <property type="molecule type" value="Genomic_DNA"/>
</dbReference>
<evidence type="ECO:0000313" key="2">
    <source>
        <dbReference type="Proteomes" id="UP000324800"/>
    </source>
</evidence>
<dbReference type="Gene3D" id="1.10.510.10">
    <property type="entry name" value="Transferase(Phosphotransferase) domain 1"/>
    <property type="match status" value="1"/>
</dbReference>
<accession>A0A5J4W4K8</accession>
<dbReference type="AlphaFoldDB" id="A0A5J4W4K8"/>
<reference evidence="1 2" key="1">
    <citation type="submission" date="2019-03" db="EMBL/GenBank/DDBJ databases">
        <title>Single cell metagenomics reveals metabolic interactions within the superorganism composed of flagellate Streblomastix strix and complex community of Bacteroidetes bacteria on its surface.</title>
        <authorList>
            <person name="Treitli S.C."/>
            <person name="Kolisko M."/>
            <person name="Husnik F."/>
            <person name="Keeling P."/>
            <person name="Hampl V."/>
        </authorList>
    </citation>
    <scope>NUCLEOTIDE SEQUENCE [LARGE SCALE GENOMIC DNA]</scope>
    <source>
        <strain evidence="1">ST1C</strain>
    </source>
</reference>
<protein>
    <recommendedName>
        <fullName evidence="3">Protein kinase domain-containing protein</fullName>
    </recommendedName>
</protein>
<evidence type="ECO:0000313" key="1">
    <source>
        <dbReference type="EMBL" id="KAA6389827.1"/>
    </source>
</evidence>
<name>A0A5J4W4K8_9EUKA</name>
<sequence>MLALKPTDWFDLNYQKQFWQFRIISRQFRIIQAVNSFSTISTPFKWNIAFSLYQGLELLRIKKKEQELQEAANSKTKVKVKAKQQEELPRIVQTRAADIWTFAVMIFELLTQRHQFFSHSFEGVPAEELTQCIINPPSAERPEHYPQN</sequence>